<dbReference type="GO" id="GO:0022857">
    <property type="term" value="F:transmembrane transporter activity"/>
    <property type="evidence" value="ECO:0007669"/>
    <property type="project" value="InterPro"/>
</dbReference>
<dbReference type="Pfam" id="PF07690">
    <property type="entry name" value="MFS_1"/>
    <property type="match status" value="1"/>
</dbReference>
<keyword evidence="2" id="KW-1133">Transmembrane helix</keyword>
<feature type="transmembrane region" description="Helical" evidence="2">
    <location>
        <begin position="149"/>
        <end position="168"/>
    </location>
</feature>
<comment type="subcellular location">
    <subcellularLocation>
        <location evidence="1">Cell membrane</location>
        <topology evidence="1">Multi-pass membrane protein</topology>
    </subcellularLocation>
</comment>
<dbReference type="HOGENOM" id="CLU_059738_1_0_9"/>
<feature type="transmembrane region" description="Helical" evidence="2">
    <location>
        <begin position="126"/>
        <end position="143"/>
    </location>
</feature>
<gene>
    <name evidence="3" type="ORF">Calla_2404</name>
</gene>
<dbReference type="Proteomes" id="UP000009257">
    <property type="component" value="Chromosome"/>
</dbReference>
<dbReference type="AlphaFoldDB" id="G2PYL2"/>
<dbReference type="InterPro" id="IPR011701">
    <property type="entry name" value="MFS"/>
</dbReference>
<feature type="transmembrane region" description="Helical" evidence="2">
    <location>
        <begin position="83"/>
        <end position="105"/>
    </location>
</feature>
<feature type="transmembrane region" description="Helical" evidence="2">
    <location>
        <begin position="26"/>
        <end position="46"/>
    </location>
</feature>
<proteinExistence type="predicted"/>
<evidence type="ECO:0000256" key="2">
    <source>
        <dbReference type="SAM" id="Phobius"/>
    </source>
</evidence>
<sequence>MVLLTIAISLPHSVLTVLLLAKGITLSQIMIIQAGYSFAVLISEYPSGLIADMYSKKMVFICSKLFLLLMFCLVISMNNFWMLLIAWFMYGISSALDTGTIEAEIINQLKLSGMQIDKFISNSNRLNFIALLIGSSIGSFIYYAIGIKLYWISIILTIVSTICVGIFYKGETSEKTKISLFEIFKRMLVQSKDGIKEMRKKESLKLMIALELALCYVC</sequence>
<name>G2PYL2_9FIRM</name>
<keyword evidence="2" id="KW-0812">Transmembrane</keyword>
<dbReference type="EMBL" id="CP003001">
    <property type="protein sequence ID" value="AEM74931.1"/>
    <property type="molecule type" value="Genomic_DNA"/>
</dbReference>
<dbReference type="GO" id="GO:0005886">
    <property type="term" value="C:plasma membrane"/>
    <property type="evidence" value="ECO:0007669"/>
    <property type="project" value="UniProtKB-SubCell"/>
</dbReference>
<evidence type="ECO:0000313" key="4">
    <source>
        <dbReference type="Proteomes" id="UP000009257"/>
    </source>
</evidence>
<evidence type="ECO:0000256" key="1">
    <source>
        <dbReference type="ARBA" id="ARBA00004651"/>
    </source>
</evidence>
<feature type="transmembrane region" description="Helical" evidence="2">
    <location>
        <begin position="58"/>
        <end position="77"/>
    </location>
</feature>
<dbReference type="Gene3D" id="1.20.1250.20">
    <property type="entry name" value="MFS general substrate transporter like domains"/>
    <property type="match status" value="1"/>
</dbReference>
<evidence type="ECO:0000313" key="3">
    <source>
        <dbReference type="EMBL" id="AEM74931.1"/>
    </source>
</evidence>
<dbReference type="SUPFAM" id="SSF103473">
    <property type="entry name" value="MFS general substrate transporter"/>
    <property type="match status" value="1"/>
</dbReference>
<reference evidence="3 4" key="1">
    <citation type="submission" date="2011-08" db="EMBL/GenBank/DDBJ databases">
        <title>Complete sequence of Caldicellulosiruptor lactoaceticus 6A.</title>
        <authorList>
            <consortium name="US DOE Joint Genome Institute"/>
            <person name="Lucas S."/>
            <person name="Han J."/>
            <person name="Lapidus A."/>
            <person name="Cheng J.-F."/>
            <person name="Goodwin L."/>
            <person name="Pitluck S."/>
            <person name="Peters L."/>
            <person name="Davenport K."/>
            <person name="Detter J.C."/>
            <person name="Han C."/>
            <person name="Tapia R."/>
            <person name="Land M."/>
            <person name="Hauser L."/>
            <person name="Kyrpides N."/>
            <person name="Ivanova N."/>
            <person name="Ovchinnikova G."/>
            <person name="Pagani I."/>
            <person name="Blumer-Schuette S.E."/>
            <person name="Kelly R.M."/>
            <person name="Woyke T."/>
        </authorList>
    </citation>
    <scope>NUCLEOTIDE SEQUENCE [LARGE SCALE GENOMIC DNA]</scope>
    <source>
        <strain evidence="3 4">6A</strain>
    </source>
</reference>
<protein>
    <submittedName>
        <fullName evidence="3">Major facilitator superfamily MFS_1</fullName>
    </submittedName>
</protein>
<dbReference type="PANTHER" id="PTHR23530">
    <property type="entry name" value="TRANSPORT PROTEIN-RELATED"/>
    <property type="match status" value="1"/>
</dbReference>
<dbReference type="RefSeq" id="WP_014043378.1">
    <property type="nucleotide sequence ID" value="NC_015949.1"/>
</dbReference>
<organism evidence="3 4">
    <name type="scientific">Caldicellulosiruptor acetigenus 6A</name>
    <dbReference type="NCBI Taxonomy" id="632516"/>
    <lineage>
        <taxon>Bacteria</taxon>
        <taxon>Bacillati</taxon>
        <taxon>Bacillota</taxon>
        <taxon>Bacillota incertae sedis</taxon>
        <taxon>Caldicellulosiruptorales</taxon>
        <taxon>Caldicellulosiruptoraceae</taxon>
        <taxon>Caldicellulosiruptor</taxon>
    </lineage>
</organism>
<keyword evidence="2" id="KW-0472">Membrane</keyword>
<dbReference type="KEGG" id="clc:Calla_2404"/>
<dbReference type="InterPro" id="IPR053160">
    <property type="entry name" value="MFS_DHA3_Transporter"/>
</dbReference>
<accession>G2PYL2</accession>
<dbReference type="InterPro" id="IPR036259">
    <property type="entry name" value="MFS_trans_sf"/>
</dbReference>
<dbReference type="PANTHER" id="PTHR23530:SF1">
    <property type="entry name" value="PERMEASE, MAJOR FACILITATOR SUPERFAMILY-RELATED"/>
    <property type="match status" value="1"/>
</dbReference>